<name>A0A1U7IRS1_9CYAN</name>
<sequence length="400" mass="44129">MKFTPSLLIFLFLVLISGCNQNQQTTAEVIKSTPPQTALKPKPVKSYTKEAKLVAVGDLLMHMSLTRSGYIPQQKTYNFDGFFTEVKPIISSADWAIANVETTLAGAEMGYSGYPLFNAPAQLIDAAKKAGFNVVTTANNHSLDKGEKGLINTINNIRSRGVASTGTARSAKEAAQILMVKKNDINMAILAYTYGTNGIPIPKGKGYLVSLINEGKIISDIAKARKQGAEIVTVALHFGNEYQRQPDARQKQLVERLIKAGADIILGNHPHVVQPYQVFRVKGKDGKIKTRTAIYSLGNFIANQNGKYRNLGVIFSVKVRKTFPQKTVEIAQVEALPTAIDKYNLNNKLNFRVLPLSATLSRKEVPFLSPQERLVLKDELFEMKSHVKSMGEYKTINTVK</sequence>
<evidence type="ECO:0000313" key="4">
    <source>
        <dbReference type="EMBL" id="OKH40096.1"/>
    </source>
</evidence>
<evidence type="ECO:0000256" key="1">
    <source>
        <dbReference type="ARBA" id="ARBA00005662"/>
    </source>
</evidence>
<accession>A0A1U7IRS1</accession>
<gene>
    <name evidence="4" type="ORF">NIES2119_04000</name>
</gene>
<dbReference type="InterPro" id="IPR052169">
    <property type="entry name" value="CW_Biosynth-Accessory"/>
</dbReference>
<organism evidence="4 5">
    <name type="scientific">[Phormidium ambiguum] IAM M-71</name>
    <dbReference type="NCBI Taxonomy" id="454136"/>
    <lineage>
        <taxon>Bacteria</taxon>
        <taxon>Bacillati</taxon>
        <taxon>Cyanobacteriota</taxon>
        <taxon>Cyanophyceae</taxon>
        <taxon>Oscillatoriophycideae</taxon>
        <taxon>Aerosakkonematales</taxon>
        <taxon>Aerosakkonemataceae</taxon>
        <taxon>Floridanema</taxon>
    </lineage>
</organism>
<dbReference type="InterPro" id="IPR029052">
    <property type="entry name" value="Metallo-depent_PP-like"/>
</dbReference>
<feature type="chain" id="PRO_5012188654" evidence="2">
    <location>
        <begin position="23"/>
        <end position="400"/>
    </location>
</feature>
<dbReference type="AlphaFoldDB" id="A0A1U7IRS1"/>
<dbReference type="InterPro" id="IPR019079">
    <property type="entry name" value="Capsule_synth_CapA"/>
</dbReference>
<comment type="caution">
    <text evidence="4">The sequence shown here is derived from an EMBL/GenBank/DDBJ whole genome shotgun (WGS) entry which is preliminary data.</text>
</comment>
<protein>
    <submittedName>
        <fullName evidence="4">Capsular biosynthesis protein</fullName>
    </submittedName>
</protein>
<dbReference type="SUPFAM" id="SSF56300">
    <property type="entry name" value="Metallo-dependent phosphatases"/>
    <property type="match status" value="1"/>
</dbReference>
<dbReference type="Proteomes" id="UP000185860">
    <property type="component" value="Unassembled WGS sequence"/>
</dbReference>
<feature type="signal peptide" evidence="2">
    <location>
        <begin position="1"/>
        <end position="22"/>
    </location>
</feature>
<dbReference type="PANTHER" id="PTHR33393:SF12">
    <property type="entry name" value="CAPSULE BIOSYNTHESIS PROTEIN CAPA"/>
    <property type="match status" value="1"/>
</dbReference>
<dbReference type="Pfam" id="PF09587">
    <property type="entry name" value="PGA_cap"/>
    <property type="match status" value="1"/>
</dbReference>
<keyword evidence="2" id="KW-0732">Signal</keyword>
<dbReference type="SMART" id="SM00854">
    <property type="entry name" value="PGA_cap"/>
    <property type="match status" value="1"/>
</dbReference>
<dbReference type="STRING" id="454136.NIES2119_04000"/>
<dbReference type="RefSeq" id="WP_073592159.1">
    <property type="nucleotide sequence ID" value="NZ_MRCE01000003.1"/>
</dbReference>
<evidence type="ECO:0000259" key="3">
    <source>
        <dbReference type="SMART" id="SM00854"/>
    </source>
</evidence>
<comment type="similarity">
    <text evidence="1">Belongs to the CapA family.</text>
</comment>
<proteinExistence type="inferred from homology"/>
<dbReference type="EMBL" id="MRCE01000003">
    <property type="protein sequence ID" value="OKH40096.1"/>
    <property type="molecule type" value="Genomic_DNA"/>
</dbReference>
<dbReference type="PANTHER" id="PTHR33393">
    <property type="entry name" value="POLYGLUTAMINE SYNTHESIS ACCESSORY PROTEIN RV0574C-RELATED"/>
    <property type="match status" value="1"/>
</dbReference>
<evidence type="ECO:0000256" key="2">
    <source>
        <dbReference type="SAM" id="SignalP"/>
    </source>
</evidence>
<feature type="domain" description="Capsule synthesis protein CapA" evidence="3">
    <location>
        <begin position="52"/>
        <end position="304"/>
    </location>
</feature>
<dbReference type="Gene3D" id="3.60.21.10">
    <property type="match status" value="1"/>
</dbReference>
<dbReference type="OrthoDB" id="9810906at2"/>
<evidence type="ECO:0000313" key="5">
    <source>
        <dbReference type="Proteomes" id="UP000185860"/>
    </source>
</evidence>
<reference evidence="4 5" key="1">
    <citation type="submission" date="2016-11" db="EMBL/GenBank/DDBJ databases">
        <title>Draft Genome Sequences of Nine Cyanobacterial Strains from Diverse Habitats.</title>
        <authorList>
            <person name="Zhu T."/>
            <person name="Hou S."/>
            <person name="Lu X."/>
            <person name="Hess W.R."/>
        </authorList>
    </citation>
    <scope>NUCLEOTIDE SEQUENCE [LARGE SCALE GENOMIC DNA]</scope>
    <source>
        <strain evidence="4 5">IAM M-71</strain>
    </source>
</reference>
<dbReference type="CDD" id="cd07381">
    <property type="entry name" value="MPP_CapA"/>
    <property type="match status" value="1"/>
</dbReference>
<dbReference type="PROSITE" id="PS51257">
    <property type="entry name" value="PROKAR_LIPOPROTEIN"/>
    <property type="match status" value="1"/>
</dbReference>